<dbReference type="InterPro" id="IPR027417">
    <property type="entry name" value="P-loop_NTPase"/>
</dbReference>
<keyword evidence="1" id="KW-0547">Nucleotide-binding</keyword>
<dbReference type="InterPro" id="IPR050221">
    <property type="entry name" value="26S_Proteasome_ATPase"/>
</dbReference>
<evidence type="ECO:0000259" key="3">
    <source>
        <dbReference type="Pfam" id="PF00004"/>
    </source>
</evidence>
<keyword evidence="5" id="KW-1185">Reference proteome</keyword>
<dbReference type="GO" id="GO:0005524">
    <property type="term" value="F:ATP binding"/>
    <property type="evidence" value="ECO:0007669"/>
    <property type="project" value="UniProtKB-KW"/>
</dbReference>
<dbReference type="AlphaFoldDB" id="A0A8E2DMX8"/>
<organism evidence="4 5">
    <name type="scientific">Obba rivulosa</name>
    <dbReference type="NCBI Taxonomy" id="1052685"/>
    <lineage>
        <taxon>Eukaryota</taxon>
        <taxon>Fungi</taxon>
        <taxon>Dikarya</taxon>
        <taxon>Basidiomycota</taxon>
        <taxon>Agaricomycotina</taxon>
        <taxon>Agaricomycetes</taxon>
        <taxon>Polyporales</taxon>
        <taxon>Gelatoporiaceae</taxon>
        <taxon>Obba</taxon>
    </lineage>
</organism>
<gene>
    <name evidence="4" type="ORF">OBBRIDRAFT_885940</name>
</gene>
<reference evidence="4 5" key="1">
    <citation type="submission" date="2016-07" db="EMBL/GenBank/DDBJ databases">
        <title>Draft genome of the white-rot fungus Obba rivulosa 3A-2.</title>
        <authorList>
            <consortium name="DOE Joint Genome Institute"/>
            <person name="Miettinen O."/>
            <person name="Riley R."/>
            <person name="Acob R."/>
            <person name="Barry K."/>
            <person name="Cullen D."/>
            <person name="De Vries R."/>
            <person name="Hainaut M."/>
            <person name="Hatakka A."/>
            <person name="Henrissat B."/>
            <person name="Hilden K."/>
            <person name="Kuo R."/>
            <person name="Labutti K."/>
            <person name="Lipzen A."/>
            <person name="Makela M.R."/>
            <person name="Sandor L."/>
            <person name="Spatafora J.W."/>
            <person name="Grigoriev I.V."/>
            <person name="Hibbett D.S."/>
        </authorList>
    </citation>
    <scope>NUCLEOTIDE SEQUENCE [LARGE SCALE GENOMIC DNA]</scope>
    <source>
        <strain evidence="4 5">3A-2</strain>
    </source>
</reference>
<dbReference type="Gene3D" id="3.40.50.300">
    <property type="entry name" value="P-loop containing nucleotide triphosphate hydrolases"/>
    <property type="match status" value="1"/>
</dbReference>
<name>A0A8E2DMX8_9APHY</name>
<dbReference type="PANTHER" id="PTHR23073">
    <property type="entry name" value="26S PROTEASOME REGULATORY SUBUNIT"/>
    <property type="match status" value="1"/>
</dbReference>
<dbReference type="EMBL" id="KV722363">
    <property type="protein sequence ID" value="OCH92801.1"/>
    <property type="molecule type" value="Genomic_DNA"/>
</dbReference>
<evidence type="ECO:0000313" key="5">
    <source>
        <dbReference type="Proteomes" id="UP000250043"/>
    </source>
</evidence>
<sequence>MEPNAATENSTRQTVFLLLNSYLVLDTLPSEYDSRVKAMEVDERPAETYTDIGGLEKQTKEFVEAIGCLMYGPPAVRDATFELAKEKAPAVIFPDELDAIDTKQFNSEKSGDRGVQRTILELLGQLDGFSSDDRIKVRIESIVTRIFQNSSHLPNRSSRRRTDILDRALLQSGRLDRKIEFPLPNETARACILEIHSRKMTVSPGVNFKELTRSTDELNGAQLEAVCVEAAALQDIVRETTVLALPLKYLHATIPADERETIPLPMLLHKRLDLLKRSAQLSESRLRRSLDPPHLRRH</sequence>
<dbReference type="Gene3D" id="1.10.8.60">
    <property type="match status" value="1"/>
</dbReference>
<protein>
    <submittedName>
        <fullName evidence="4">AAA-domain-containing protein</fullName>
    </submittedName>
</protein>
<evidence type="ECO:0000256" key="2">
    <source>
        <dbReference type="ARBA" id="ARBA00022840"/>
    </source>
</evidence>
<dbReference type="Pfam" id="PF00004">
    <property type="entry name" value="AAA"/>
    <property type="match status" value="1"/>
</dbReference>
<dbReference type="SUPFAM" id="SSF52540">
    <property type="entry name" value="P-loop containing nucleoside triphosphate hydrolases"/>
    <property type="match status" value="1"/>
</dbReference>
<evidence type="ECO:0000313" key="4">
    <source>
        <dbReference type="EMBL" id="OCH92801.1"/>
    </source>
</evidence>
<keyword evidence="2" id="KW-0067">ATP-binding</keyword>
<dbReference type="OrthoDB" id="9443236at2759"/>
<dbReference type="Proteomes" id="UP000250043">
    <property type="component" value="Unassembled WGS sequence"/>
</dbReference>
<feature type="domain" description="ATPase AAA-type core" evidence="3">
    <location>
        <begin position="79"/>
        <end position="183"/>
    </location>
</feature>
<accession>A0A8E2DMX8</accession>
<dbReference type="InterPro" id="IPR003959">
    <property type="entry name" value="ATPase_AAA_core"/>
</dbReference>
<proteinExistence type="predicted"/>
<evidence type="ECO:0000256" key="1">
    <source>
        <dbReference type="ARBA" id="ARBA00022741"/>
    </source>
</evidence>
<dbReference type="GO" id="GO:0016887">
    <property type="term" value="F:ATP hydrolysis activity"/>
    <property type="evidence" value="ECO:0007669"/>
    <property type="project" value="InterPro"/>
</dbReference>